<dbReference type="PROSITE" id="PS51725">
    <property type="entry name" value="ABM"/>
    <property type="match status" value="1"/>
</dbReference>
<gene>
    <name evidence="2" type="ORF">FHG66_08620</name>
</gene>
<dbReference type="RefSeq" id="WP_139076337.1">
    <property type="nucleotide sequence ID" value="NZ_VDFU01000007.1"/>
</dbReference>
<feature type="domain" description="ABM" evidence="1">
    <location>
        <begin position="2"/>
        <end position="92"/>
    </location>
</feature>
<accession>A0A5C4N0W9</accession>
<keyword evidence="2" id="KW-0560">Oxidoreductase</keyword>
<keyword evidence="3" id="KW-1185">Reference proteome</keyword>
<keyword evidence="2" id="KW-0503">Monooxygenase</keyword>
<reference evidence="2 3" key="1">
    <citation type="submission" date="2019-06" db="EMBL/GenBank/DDBJ databases">
        <title>YIM 131921 draft genome.</title>
        <authorList>
            <person name="Jiang L."/>
        </authorList>
    </citation>
    <scope>NUCLEOTIDE SEQUENCE [LARGE SCALE GENOMIC DNA]</scope>
    <source>
        <strain evidence="2 3">YIM 131921</strain>
    </source>
</reference>
<dbReference type="InterPro" id="IPR007138">
    <property type="entry name" value="ABM_dom"/>
</dbReference>
<dbReference type="Proteomes" id="UP000305887">
    <property type="component" value="Unassembled WGS sequence"/>
</dbReference>
<dbReference type="SUPFAM" id="SSF54909">
    <property type="entry name" value="Dimeric alpha+beta barrel"/>
    <property type="match status" value="1"/>
</dbReference>
<evidence type="ECO:0000259" key="1">
    <source>
        <dbReference type="PROSITE" id="PS51725"/>
    </source>
</evidence>
<sequence>MILEAAELTVTPGREADLEAVVCEAVPLFLGSHGCQGVRLHRVMETPGLYRLMVDWETLEDHTVLFRGSDAFAQWRALVSPHVAAPPSVTHSEESLTSRGA</sequence>
<evidence type="ECO:0000313" key="2">
    <source>
        <dbReference type="EMBL" id="TNC50541.1"/>
    </source>
</evidence>
<dbReference type="Pfam" id="PF03992">
    <property type="entry name" value="ABM"/>
    <property type="match status" value="1"/>
</dbReference>
<name>A0A5C4N0W9_9RHOB</name>
<proteinExistence type="predicted"/>
<comment type="caution">
    <text evidence="2">The sequence shown here is derived from an EMBL/GenBank/DDBJ whole genome shotgun (WGS) entry which is preliminary data.</text>
</comment>
<organism evidence="2 3">
    <name type="scientific">Rubellimicrobium rubrum</name>
    <dbReference type="NCBI Taxonomy" id="2585369"/>
    <lineage>
        <taxon>Bacteria</taxon>
        <taxon>Pseudomonadati</taxon>
        <taxon>Pseudomonadota</taxon>
        <taxon>Alphaproteobacteria</taxon>
        <taxon>Rhodobacterales</taxon>
        <taxon>Roseobacteraceae</taxon>
        <taxon>Rubellimicrobium</taxon>
    </lineage>
</organism>
<dbReference type="GO" id="GO:0004497">
    <property type="term" value="F:monooxygenase activity"/>
    <property type="evidence" value="ECO:0007669"/>
    <property type="project" value="UniProtKB-KW"/>
</dbReference>
<dbReference type="OrthoDB" id="9798157at2"/>
<dbReference type="EMBL" id="VDFU01000007">
    <property type="protein sequence ID" value="TNC50541.1"/>
    <property type="molecule type" value="Genomic_DNA"/>
</dbReference>
<dbReference type="AlphaFoldDB" id="A0A5C4N0W9"/>
<evidence type="ECO:0000313" key="3">
    <source>
        <dbReference type="Proteomes" id="UP000305887"/>
    </source>
</evidence>
<dbReference type="Gene3D" id="3.30.70.100">
    <property type="match status" value="1"/>
</dbReference>
<protein>
    <submittedName>
        <fullName evidence="2">Antibiotic biosynthesis monooxygenase</fullName>
    </submittedName>
</protein>
<dbReference type="InterPro" id="IPR011008">
    <property type="entry name" value="Dimeric_a/b-barrel"/>
</dbReference>